<evidence type="ECO:0000256" key="10">
    <source>
        <dbReference type="ARBA" id="ARBA00049244"/>
    </source>
</evidence>
<dbReference type="InterPro" id="IPR041931">
    <property type="entry name" value="DNA_pol3_alpha_thumb_dom"/>
</dbReference>
<dbReference type="PANTHER" id="PTHR32294:SF0">
    <property type="entry name" value="DNA POLYMERASE III SUBUNIT ALPHA"/>
    <property type="match status" value="1"/>
</dbReference>
<dbReference type="Pfam" id="PF14579">
    <property type="entry name" value="HHH_6"/>
    <property type="match status" value="1"/>
</dbReference>
<dbReference type="EMBL" id="FNJU01000001">
    <property type="protein sequence ID" value="SDO99360.1"/>
    <property type="molecule type" value="Genomic_DNA"/>
</dbReference>
<protein>
    <recommendedName>
        <fullName evidence="4">DNA polymerase III subunit alpha</fullName>
        <ecNumber evidence="3">2.7.7.7</ecNumber>
    </recommendedName>
</protein>
<dbReference type="InterPro" id="IPR040982">
    <property type="entry name" value="DNA_pol3_finger"/>
</dbReference>
<sequence>MSFIHLQVNSGYSLLSSSVGVEELVKRAKEFGYKALALTDNNVMYGAVHFYKECRKNGIKPIIGLTVSILTNDEDDQSSPLILLAKNQQGYRNLLKISSIVQTKSKAGLPKKWLKHYSTGLIGITPGMDGEIEQLLLNNQLEDAILSITFYKECFEIGDFYLGYQRLGLNEEAELHKQLKILSHGQKIPVVATNHVQYLNKDDKLAFECLVNIRNGTKLSENDRFQLESSESYFKTIHEMVDLFSDSPELLEQTMNIASKCHVEIELGKMALPKYPVPEGEPANEFLARVCLKGLKERYPEPKEEHYDRLTYELSVITKMNFSDYFLIVWDFMEYAHQQGILTGPGRGSAAGSIVAYVLKITDVDPIKHSLLFERFLNPERISMPDIDIDFPDNRRDELIAYVANKYGQLHVAQIITFGTLSARAVLRDVGRVMGISVKEADFIAKQVPSKLGITLQQALKESKGLQEYLQKSEVGKRIFDTSLRLEGLPRHTSTHAAGVVISEKPLTDLIPIQEGHQEVYLTQFSMEILEELGLLKMDFLGLRNLTLIDQILTLIRKNTSKTIDLATIPTDDSNTFSLLSTGDTTGIFQLESSGMRNVLERLRPTELEDIVAVNALYRPGPMENIPVYIDRKHKKEDVIYPHPDLEPILKQTYGVIVYQEQIMQIASMMAGFSLGEADLLRRAVSKKKKEVLDQERVHFVQGCINRGYDRAVADSIYDLIVRFANYGFNRSHAVAYSMIAYQLAYLKANYRTYFTAALLTSAVGNDEKLAQYIREAKQKGINILSPSINKSTYPFLVEKSGIRFSLSAVKGVGVAALRDILAERKKKPFRDLFDFCIRVSMRHVNRRILEALICSGAFDEFKEDRATLLATVDVAIEHAELVHPKDKNQIDLFVDDDDFMIKPKYVNIEPFTQEEKLQFEKEALGFYLSNHPVSTLLNKVNQHVITQIADIVTKESSNLKKTVCVLITTERTIRTKKGEVMAFLTLSDETGDMDAVAFPAVYTRFSKNLKKGEIQFLEGNVEKRDNRTQFIIKSVKTIEEVEPIKENDSNNKLFLKIESNHQQEDLLEDLKSILKKNHGTVAVIVYFEKDQKTIALQREYWVSIEEKTIQQFKNLLGDKNVVVK</sequence>
<evidence type="ECO:0000256" key="9">
    <source>
        <dbReference type="ARBA" id="ARBA00025611"/>
    </source>
</evidence>
<dbReference type="OrthoDB" id="9803237at2"/>
<dbReference type="Gene3D" id="3.20.20.140">
    <property type="entry name" value="Metal-dependent hydrolases"/>
    <property type="match status" value="1"/>
</dbReference>
<dbReference type="Pfam" id="PF17657">
    <property type="entry name" value="DNA_pol3_finger"/>
    <property type="match status" value="1"/>
</dbReference>
<dbReference type="GO" id="GO:0005737">
    <property type="term" value="C:cytoplasm"/>
    <property type="evidence" value="ECO:0007669"/>
    <property type="project" value="UniProtKB-SubCell"/>
</dbReference>
<dbReference type="Pfam" id="PF07733">
    <property type="entry name" value="DNA_pol3_alpha"/>
    <property type="match status" value="1"/>
</dbReference>
<dbReference type="NCBIfam" id="NF005298">
    <property type="entry name" value="PRK06826.1"/>
    <property type="match status" value="1"/>
</dbReference>
<dbReference type="NCBIfam" id="TIGR00594">
    <property type="entry name" value="polc"/>
    <property type="match status" value="1"/>
</dbReference>
<dbReference type="GO" id="GO:0003676">
    <property type="term" value="F:nucleic acid binding"/>
    <property type="evidence" value="ECO:0007669"/>
    <property type="project" value="InterPro"/>
</dbReference>
<dbReference type="InterPro" id="IPR029460">
    <property type="entry name" value="DNAPol_HHH"/>
</dbReference>
<dbReference type="PANTHER" id="PTHR32294">
    <property type="entry name" value="DNA POLYMERASE III SUBUNIT ALPHA"/>
    <property type="match status" value="1"/>
</dbReference>
<dbReference type="Pfam" id="PF02811">
    <property type="entry name" value="PHP"/>
    <property type="match status" value="1"/>
</dbReference>
<evidence type="ECO:0000256" key="8">
    <source>
        <dbReference type="ARBA" id="ARBA00022932"/>
    </source>
</evidence>
<evidence type="ECO:0000256" key="1">
    <source>
        <dbReference type="ARBA" id="ARBA00004496"/>
    </source>
</evidence>
<comment type="similarity">
    <text evidence="2">Belongs to the DNA polymerase type-C family. DnaE subfamily.</text>
</comment>
<keyword evidence="5" id="KW-0808">Transferase</keyword>
<dbReference type="InterPro" id="IPR004365">
    <property type="entry name" value="NA-bd_OB_tRNA"/>
</dbReference>
<keyword evidence="7" id="KW-0235">DNA replication</keyword>
<dbReference type="SUPFAM" id="SSF160975">
    <property type="entry name" value="AF1531-like"/>
    <property type="match status" value="1"/>
</dbReference>
<dbReference type="InterPro" id="IPR004805">
    <property type="entry name" value="DnaE2/DnaE/PolC"/>
</dbReference>
<comment type="subcellular location">
    <subcellularLocation>
        <location evidence="1">Cytoplasm</location>
    </subcellularLocation>
</comment>
<dbReference type="Gene3D" id="1.10.150.870">
    <property type="match status" value="1"/>
</dbReference>
<dbReference type="InterPro" id="IPR003141">
    <property type="entry name" value="Pol/His_phosphatase_N"/>
</dbReference>
<evidence type="ECO:0000259" key="11">
    <source>
        <dbReference type="SMART" id="SM00481"/>
    </source>
</evidence>
<dbReference type="InterPro" id="IPR016195">
    <property type="entry name" value="Pol/histidinol_Pase-like"/>
</dbReference>
<dbReference type="GO" id="GO:0008408">
    <property type="term" value="F:3'-5' exonuclease activity"/>
    <property type="evidence" value="ECO:0007669"/>
    <property type="project" value="InterPro"/>
</dbReference>
<dbReference type="SUPFAM" id="SSF89550">
    <property type="entry name" value="PHP domain-like"/>
    <property type="match status" value="1"/>
</dbReference>
<dbReference type="RefSeq" id="WP_090849165.1">
    <property type="nucleotide sequence ID" value="NZ_FNJU01000001.1"/>
</dbReference>
<keyword evidence="6" id="KW-0548">Nucleotidyltransferase</keyword>
<evidence type="ECO:0000256" key="3">
    <source>
        <dbReference type="ARBA" id="ARBA00012417"/>
    </source>
</evidence>
<evidence type="ECO:0000256" key="7">
    <source>
        <dbReference type="ARBA" id="ARBA00022705"/>
    </source>
</evidence>
<comment type="function">
    <text evidence="9">DNA polymerase III is a complex, multichain enzyme responsible for most of the replicative synthesis in bacteria. This DNA polymerase also exhibits 3' to 5' exonuclease activity. The alpha chain is the DNA polymerase.</text>
</comment>
<dbReference type="Gene3D" id="1.10.10.1600">
    <property type="entry name" value="Bacterial DNA polymerase III alpha subunit, thumb domain"/>
    <property type="match status" value="1"/>
</dbReference>
<dbReference type="GO" id="GO:0003887">
    <property type="term" value="F:DNA-directed DNA polymerase activity"/>
    <property type="evidence" value="ECO:0007669"/>
    <property type="project" value="UniProtKB-KW"/>
</dbReference>
<dbReference type="Proteomes" id="UP000199159">
    <property type="component" value="Unassembled WGS sequence"/>
</dbReference>
<evidence type="ECO:0000313" key="13">
    <source>
        <dbReference type="Proteomes" id="UP000199159"/>
    </source>
</evidence>
<evidence type="ECO:0000256" key="5">
    <source>
        <dbReference type="ARBA" id="ARBA00022679"/>
    </source>
</evidence>
<dbReference type="Pfam" id="PF01336">
    <property type="entry name" value="tRNA_anti-codon"/>
    <property type="match status" value="1"/>
</dbReference>
<dbReference type="CDD" id="cd04485">
    <property type="entry name" value="DnaE_OBF"/>
    <property type="match status" value="1"/>
</dbReference>
<evidence type="ECO:0000256" key="4">
    <source>
        <dbReference type="ARBA" id="ARBA00019114"/>
    </source>
</evidence>
<dbReference type="STRING" id="930152.SAMN05216565_101134"/>
<feature type="domain" description="Polymerase/histidinol phosphatase N-terminal" evidence="11">
    <location>
        <begin position="4"/>
        <end position="71"/>
    </location>
</feature>
<evidence type="ECO:0000256" key="6">
    <source>
        <dbReference type="ARBA" id="ARBA00022695"/>
    </source>
</evidence>
<keyword evidence="8" id="KW-0239">DNA-directed DNA polymerase</keyword>
<dbReference type="NCBIfam" id="NF004226">
    <property type="entry name" value="PRK05673.1"/>
    <property type="match status" value="1"/>
</dbReference>
<dbReference type="InterPro" id="IPR011708">
    <property type="entry name" value="DNA_pol3_alpha_NTPase_dom"/>
</dbReference>
<reference evidence="13" key="1">
    <citation type="submission" date="2016-10" db="EMBL/GenBank/DDBJ databases">
        <authorList>
            <person name="Varghese N."/>
            <person name="Submissions S."/>
        </authorList>
    </citation>
    <scope>NUCLEOTIDE SEQUENCE [LARGE SCALE GENOMIC DNA]</scope>
    <source>
        <strain evidence="13">IBRC-M10078</strain>
    </source>
</reference>
<dbReference type="AlphaFoldDB" id="A0A1H0P3V9"/>
<dbReference type="InterPro" id="IPR004013">
    <property type="entry name" value="PHP_dom"/>
</dbReference>
<proteinExistence type="inferred from homology"/>
<accession>A0A1H0P3V9</accession>
<evidence type="ECO:0000313" key="12">
    <source>
        <dbReference type="EMBL" id="SDO99360.1"/>
    </source>
</evidence>
<dbReference type="GO" id="GO:0006260">
    <property type="term" value="P:DNA replication"/>
    <property type="evidence" value="ECO:0007669"/>
    <property type="project" value="UniProtKB-KW"/>
</dbReference>
<organism evidence="12 13">
    <name type="scientific">Litchfieldia salsa</name>
    <dbReference type="NCBI Taxonomy" id="930152"/>
    <lineage>
        <taxon>Bacteria</taxon>
        <taxon>Bacillati</taxon>
        <taxon>Bacillota</taxon>
        <taxon>Bacilli</taxon>
        <taxon>Bacillales</taxon>
        <taxon>Bacillaceae</taxon>
        <taxon>Litchfieldia</taxon>
    </lineage>
</organism>
<evidence type="ECO:0000256" key="2">
    <source>
        <dbReference type="ARBA" id="ARBA00009496"/>
    </source>
</evidence>
<name>A0A1H0P3V9_9BACI</name>
<gene>
    <name evidence="12" type="ORF">SAMN05216565_101134</name>
</gene>
<dbReference type="EC" id="2.7.7.7" evidence="3"/>
<dbReference type="SMART" id="SM00481">
    <property type="entry name" value="POLIIIAc"/>
    <property type="match status" value="1"/>
</dbReference>
<keyword evidence="13" id="KW-1185">Reference proteome</keyword>
<comment type="catalytic activity">
    <reaction evidence="10">
        <text>DNA(n) + a 2'-deoxyribonucleoside 5'-triphosphate = DNA(n+1) + diphosphate</text>
        <dbReference type="Rhea" id="RHEA:22508"/>
        <dbReference type="Rhea" id="RHEA-COMP:17339"/>
        <dbReference type="Rhea" id="RHEA-COMP:17340"/>
        <dbReference type="ChEBI" id="CHEBI:33019"/>
        <dbReference type="ChEBI" id="CHEBI:61560"/>
        <dbReference type="ChEBI" id="CHEBI:173112"/>
        <dbReference type="EC" id="2.7.7.7"/>
    </reaction>
</comment>